<protein>
    <recommendedName>
        <fullName evidence="4">Anaphase-promoting complex, cyclosome, subunit 3</fullName>
    </recommendedName>
</protein>
<dbReference type="KEGG" id="amuc:Pan181_08990"/>
<dbReference type="AlphaFoldDB" id="A0A518AJ30"/>
<reference evidence="2 3" key="1">
    <citation type="submission" date="2019-02" db="EMBL/GenBank/DDBJ databases">
        <title>Deep-cultivation of Planctomycetes and their phenomic and genomic characterization uncovers novel biology.</title>
        <authorList>
            <person name="Wiegand S."/>
            <person name="Jogler M."/>
            <person name="Boedeker C."/>
            <person name="Pinto D."/>
            <person name="Vollmers J."/>
            <person name="Rivas-Marin E."/>
            <person name="Kohn T."/>
            <person name="Peeters S.H."/>
            <person name="Heuer A."/>
            <person name="Rast P."/>
            <person name="Oberbeckmann S."/>
            <person name="Bunk B."/>
            <person name="Jeske O."/>
            <person name="Meyerdierks A."/>
            <person name="Storesund J.E."/>
            <person name="Kallscheuer N."/>
            <person name="Luecker S."/>
            <person name="Lage O.M."/>
            <person name="Pohl T."/>
            <person name="Merkel B.J."/>
            <person name="Hornburger P."/>
            <person name="Mueller R.-W."/>
            <person name="Bruemmer F."/>
            <person name="Labrenz M."/>
            <person name="Spormann A.M."/>
            <person name="Op den Camp H."/>
            <person name="Overmann J."/>
            <person name="Amann R."/>
            <person name="Jetten M.S.M."/>
            <person name="Mascher T."/>
            <person name="Medema M.H."/>
            <person name="Devos D.P."/>
            <person name="Kaster A.-K."/>
            <person name="Ovreas L."/>
            <person name="Rohde M."/>
            <person name="Galperin M.Y."/>
            <person name="Jogler C."/>
        </authorList>
    </citation>
    <scope>NUCLEOTIDE SEQUENCE [LARGE SCALE GENOMIC DNA]</scope>
    <source>
        <strain evidence="2 3">Pan181</strain>
    </source>
</reference>
<dbReference type="Proteomes" id="UP000315750">
    <property type="component" value="Chromosome"/>
</dbReference>
<name>A0A518AJ30_9BACT</name>
<accession>A0A518AJ30</accession>
<evidence type="ECO:0000313" key="3">
    <source>
        <dbReference type="Proteomes" id="UP000315750"/>
    </source>
</evidence>
<dbReference type="InterPro" id="IPR011990">
    <property type="entry name" value="TPR-like_helical_dom_sf"/>
</dbReference>
<proteinExistence type="predicted"/>
<gene>
    <name evidence="2" type="ORF">Pan181_08990</name>
</gene>
<dbReference type="SUPFAM" id="SSF48452">
    <property type="entry name" value="TPR-like"/>
    <property type="match status" value="1"/>
</dbReference>
<feature type="region of interest" description="Disordered" evidence="1">
    <location>
        <begin position="152"/>
        <end position="171"/>
    </location>
</feature>
<evidence type="ECO:0000256" key="1">
    <source>
        <dbReference type="SAM" id="MobiDB-lite"/>
    </source>
</evidence>
<sequence length="171" mass="19998">MVNLAIVNLFIWPELMEPRAKWVGGAALLLLWLAALWETRGELRRQAERRRAEREGTIDPETERLEQQQAEADRQLMIAQRQYLAGDWVEAERTLIDWVRNNRQDIEAQLLLATLWRHLGRSRQAVRRLQKIARLEAADKWHFEIERELQILETDHNNPGEDASSATTEAA</sequence>
<organism evidence="2 3">
    <name type="scientific">Aeoliella mucimassa</name>
    <dbReference type="NCBI Taxonomy" id="2527972"/>
    <lineage>
        <taxon>Bacteria</taxon>
        <taxon>Pseudomonadati</taxon>
        <taxon>Planctomycetota</taxon>
        <taxon>Planctomycetia</taxon>
        <taxon>Pirellulales</taxon>
        <taxon>Lacipirellulaceae</taxon>
        <taxon>Aeoliella</taxon>
    </lineage>
</organism>
<evidence type="ECO:0000313" key="2">
    <source>
        <dbReference type="EMBL" id="QDU54716.1"/>
    </source>
</evidence>
<keyword evidence="3" id="KW-1185">Reference proteome</keyword>
<dbReference type="Gene3D" id="1.25.40.10">
    <property type="entry name" value="Tetratricopeptide repeat domain"/>
    <property type="match status" value="1"/>
</dbReference>
<dbReference type="EMBL" id="CP036278">
    <property type="protein sequence ID" value="QDU54716.1"/>
    <property type="molecule type" value="Genomic_DNA"/>
</dbReference>
<evidence type="ECO:0008006" key="4">
    <source>
        <dbReference type="Google" id="ProtNLM"/>
    </source>
</evidence>